<dbReference type="EMBL" id="VBPB01000107">
    <property type="protein sequence ID" value="TMQ72444.1"/>
    <property type="molecule type" value="Genomic_DNA"/>
</dbReference>
<dbReference type="CDD" id="cd06171">
    <property type="entry name" value="Sigma70_r4"/>
    <property type="match status" value="1"/>
</dbReference>
<dbReference type="Gene3D" id="1.10.10.10">
    <property type="entry name" value="Winged helix-like DNA-binding domain superfamily/Winged helix DNA-binding domain"/>
    <property type="match status" value="1"/>
</dbReference>
<keyword evidence="3" id="KW-0731">Sigma factor</keyword>
<keyword evidence="4" id="KW-0238">DNA-binding</keyword>
<dbReference type="SUPFAM" id="SSF88946">
    <property type="entry name" value="Sigma2 domain of RNA polymerase sigma factors"/>
    <property type="match status" value="1"/>
</dbReference>
<feature type="domain" description="RNA polymerase sigma factor 70 region 4 type 2" evidence="7">
    <location>
        <begin position="134"/>
        <end position="185"/>
    </location>
</feature>
<reference evidence="8 9" key="1">
    <citation type="journal article" date="2019" name="Nat. Microbiol.">
        <title>Mediterranean grassland soil C-N compound turnover is dependent on rainfall and depth, and is mediated by genomically divergent microorganisms.</title>
        <authorList>
            <person name="Diamond S."/>
            <person name="Andeer P.F."/>
            <person name="Li Z."/>
            <person name="Crits-Christoph A."/>
            <person name="Burstein D."/>
            <person name="Anantharaman K."/>
            <person name="Lane K.R."/>
            <person name="Thomas B.C."/>
            <person name="Pan C."/>
            <person name="Northen T.R."/>
            <person name="Banfield J.F."/>
        </authorList>
    </citation>
    <scope>NUCLEOTIDE SEQUENCE [LARGE SCALE GENOMIC DNA]</scope>
    <source>
        <strain evidence="8">WS_11</strain>
    </source>
</reference>
<dbReference type="GO" id="GO:0016987">
    <property type="term" value="F:sigma factor activity"/>
    <property type="evidence" value="ECO:0007669"/>
    <property type="project" value="UniProtKB-KW"/>
</dbReference>
<dbReference type="InterPro" id="IPR014284">
    <property type="entry name" value="RNA_pol_sigma-70_dom"/>
</dbReference>
<feature type="domain" description="RNA polymerase sigma-70 region 2" evidence="6">
    <location>
        <begin position="31"/>
        <end position="97"/>
    </location>
</feature>
<dbReference type="InterPro" id="IPR039425">
    <property type="entry name" value="RNA_pol_sigma-70-like"/>
</dbReference>
<name>A0A538U978_UNCEI</name>
<dbReference type="PANTHER" id="PTHR43133:SF8">
    <property type="entry name" value="RNA POLYMERASE SIGMA FACTOR HI_1459-RELATED"/>
    <property type="match status" value="1"/>
</dbReference>
<evidence type="ECO:0000259" key="7">
    <source>
        <dbReference type="Pfam" id="PF08281"/>
    </source>
</evidence>
<protein>
    <submittedName>
        <fullName evidence="8">RNA polymerase sigma factor</fullName>
    </submittedName>
</protein>
<gene>
    <name evidence="8" type="ORF">E6K81_07275</name>
</gene>
<dbReference type="GO" id="GO:0003677">
    <property type="term" value="F:DNA binding"/>
    <property type="evidence" value="ECO:0007669"/>
    <property type="project" value="UniProtKB-KW"/>
</dbReference>
<dbReference type="Pfam" id="PF08281">
    <property type="entry name" value="Sigma70_r4_2"/>
    <property type="match status" value="1"/>
</dbReference>
<dbReference type="InterPro" id="IPR013249">
    <property type="entry name" value="RNA_pol_sigma70_r4_t2"/>
</dbReference>
<dbReference type="InterPro" id="IPR013324">
    <property type="entry name" value="RNA_pol_sigma_r3/r4-like"/>
</dbReference>
<evidence type="ECO:0000256" key="4">
    <source>
        <dbReference type="ARBA" id="ARBA00023125"/>
    </source>
</evidence>
<evidence type="ECO:0000259" key="6">
    <source>
        <dbReference type="Pfam" id="PF04542"/>
    </source>
</evidence>
<proteinExistence type="inferred from homology"/>
<evidence type="ECO:0000256" key="2">
    <source>
        <dbReference type="ARBA" id="ARBA00023015"/>
    </source>
</evidence>
<dbReference type="GO" id="GO:0006352">
    <property type="term" value="P:DNA-templated transcription initiation"/>
    <property type="evidence" value="ECO:0007669"/>
    <property type="project" value="InterPro"/>
</dbReference>
<evidence type="ECO:0000313" key="9">
    <source>
        <dbReference type="Proteomes" id="UP000319771"/>
    </source>
</evidence>
<keyword evidence="5" id="KW-0804">Transcription</keyword>
<comment type="caution">
    <text evidence="8">The sequence shown here is derived from an EMBL/GenBank/DDBJ whole genome shotgun (WGS) entry which is preliminary data.</text>
</comment>
<dbReference type="Gene3D" id="1.10.1740.10">
    <property type="match status" value="1"/>
</dbReference>
<dbReference type="Proteomes" id="UP000319771">
    <property type="component" value="Unassembled WGS sequence"/>
</dbReference>
<dbReference type="InterPro" id="IPR013325">
    <property type="entry name" value="RNA_pol_sigma_r2"/>
</dbReference>
<dbReference type="SUPFAM" id="SSF88659">
    <property type="entry name" value="Sigma3 and sigma4 domains of RNA polymerase sigma factors"/>
    <property type="match status" value="1"/>
</dbReference>
<dbReference type="AlphaFoldDB" id="A0A538U978"/>
<evidence type="ECO:0000256" key="3">
    <source>
        <dbReference type="ARBA" id="ARBA00023082"/>
    </source>
</evidence>
<evidence type="ECO:0000256" key="1">
    <source>
        <dbReference type="ARBA" id="ARBA00010641"/>
    </source>
</evidence>
<dbReference type="Pfam" id="PF04542">
    <property type="entry name" value="Sigma70_r2"/>
    <property type="match status" value="1"/>
</dbReference>
<accession>A0A538U978</accession>
<evidence type="ECO:0000313" key="8">
    <source>
        <dbReference type="EMBL" id="TMQ72444.1"/>
    </source>
</evidence>
<evidence type="ECO:0000256" key="5">
    <source>
        <dbReference type="ARBA" id="ARBA00023163"/>
    </source>
</evidence>
<dbReference type="InterPro" id="IPR007627">
    <property type="entry name" value="RNA_pol_sigma70_r2"/>
</dbReference>
<keyword evidence="2" id="KW-0805">Transcription regulation</keyword>
<sequence length="195" mass="21727">MLNTESRLGFSNEEDLIARLRARDLDALGELYRELGGAMTTLARTMLRDADEAADVVEDALLKVRDAATGFRGTRGLRTWVLRIVANRCRDLLRRRRFTAGRPEDFDPIAEAGLRSEPLASWDEGIDQARLLVVLERAIDALPPEQREAVVLRDRLGLSYEEAAETLGVSVAAIKSRLFRARASLREALKPLAEG</sequence>
<dbReference type="NCBIfam" id="TIGR02937">
    <property type="entry name" value="sigma70-ECF"/>
    <property type="match status" value="1"/>
</dbReference>
<dbReference type="PANTHER" id="PTHR43133">
    <property type="entry name" value="RNA POLYMERASE ECF-TYPE SIGMA FACTO"/>
    <property type="match status" value="1"/>
</dbReference>
<comment type="similarity">
    <text evidence="1">Belongs to the sigma-70 factor family. ECF subfamily.</text>
</comment>
<organism evidence="8 9">
    <name type="scientific">Eiseniibacteriota bacterium</name>
    <dbReference type="NCBI Taxonomy" id="2212470"/>
    <lineage>
        <taxon>Bacteria</taxon>
        <taxon>Candidatus Eiseniibacteriota</taxon>
    </lineage>
</organism>
<dbReference type="InterPro" id="IPR036388">
    <property type="entry name" value="WH-like_DNA-bd_sf"/>
</dbReference>